<evidence type="ECO:0000313" key="3">
    <source>
        <dbReference type="Proteomes" id="UP000070089"/>
    </source>
</evidence>
<keyword evidence="1" id="KW-0472">Membrane</keyword>
<dbReference type="AlphaFoldDB" id="A0A132NUI6"/>
<comment type="caution">
    <text evidence="2">The sequence shown here is derived from an EMBL/GenBank/DDBJ whole genome shotgun (WGS) entry which is preliminary data.</text>
</comment>
<keyword evidence="1" id="KW-1133">Transmembrane helix</keyword>
<sequence length="224" mass="25569">MEIQRREMGWLTEYVSDSTNVKKVCAHRDAIIIRTNPYMQYILIVANGFQQSNIAAAVFNATSALLVFLIVYYSPSNALFNILTGYLLIYALKVTNELPYTRSLLSEPVRNIKQRDDAVECLFSFLAIVCDRIDSFGIFHSPTNVLAMFLALGIVSLYVSIYIPVFIVCFSFAIFPFVRPLLYEYCTWFRDAQTAVETVTKYVYEQYSNLAISDVADSLRLSNM</sequence>
<gene>
    <name evidence="2" type="ORF">QR46_2263</name>
</gene>
<dbReference type="EMBL" id="JXTI01000058">
    <property type="protein sequence ID" value="KWX13728.1"/>
    <property type="molecule type" value="Genomic_DNA"/>
</dbReference>
<proteinExistence type="predicted"/>
<dbReference type="OrthoDB" id="10253030at2759"/>
<feature type="transmembrane region" description="Helical" evidence="1">
    <location>
        <begin position="54"/>
        <end position="73"/>
    </location>
</feature>
<protein>
    <submittedName>
        <fullName evidence="2">Uncharacterized protein</fullName>
    </submittedName>
</protein>
<dbReference type="Proteomes" id="UP000070089">
    <property type="component" value="Unassembled WGS sequence"/>
</dbReference>
<feature type="transmembrane region" description="Helical" evidence="1">
    <location>
        <begin position="79"/>
        <end position="96"/>
    </location>
</feature>
<evidence type="ECO:0000313" key="2">
    <source>
        <dbReference type="EMBL" id="KWX13728.1"/>
    </source>
</evidence>
<accession>A0A132NUI6</accession>
<reference evidence="2 3" key="1">
    <citation type="journal article" date="2015" name="Mol. Biochem. Parasitol.">
        <title>Identification of polymorphic genes for use in assemblage B genotyping assays through comparative genomics of multiple assemblage B Giardia duodenalis isolates.</title>
        <authorList>
            <person name="Wielinga C."/>
            <person name="Thompson R.C."/>
            <person name="Monis P."/>
            <person name="Ryan U."/>
        </authorList>
    </citation>
    <scope>NUCLEOTIDE SEQUENCE [LARGE SCALE GENOMIC DNA]</scope>
    <source>
        <strain evidence="2 3">BAH15c1</strain>
    </source>
</reference>
<organism evidence="2 3">
    <name type="scientific">Giardia duodenalis assemblage B</name>
    <dbReference type="NCBI Taxonomy" id="1394984"/>
    <lineage>
        <taxon>Eukaryota</taxon>
        <taxon>Metamonada</taxon>
        <taxon>Diplomonadida</taxon>
        <taxon>Hexamitidae</taxon>
        <taxon>Giardiinae</taxon>
        <taxon>Giardia</taxon>
    </lineage>
</organism>
<dbReference type="VEuPathDB" id="GiardiaDB:QR46_2263"/>
<name>A0A132NUI6_GIAIN</name>
<feature type="transmembrane region" description="Helical" evidence="1">
    <location>
        <begin position="145"/>
        <end position="175"/>
    </location>
</feature>
<keyword evidence="1" id="KW-0812">Transmembrane</keyword>
<evidence type="ECO:0000256" key="1">
    <source>
        <dbReference type="SAM" id="Phobius"/>
    </source>
</evidence>